<protein>
    <submittedName>
        <fullName evidence="4">Uncharacterized protein</fullName>
    </submittedName>
</protein>
<evidence type="ECO:0000256" key="2">
    <source>
        <dbReference type="SAM" id="Phobius"/>
    </source>
</evidence>
<dbReference type="AlphaFoldDB" id="A0AAD6NHA1"/>
<feature type="region of interest" description="Disordered" evidence="1">
    <location>
        <begin position="82"/>
        <end position="173"/>
    </location>
</feature>
<feature type="compositionally biased region" description="Low complexity" evidence="1">
    <location>
        <begin position="112"/>
        <end position="152"/>
    </location>
</feature>
<keyword evidence="2" id="KW-0812">Transmembrane</keyword>
<feature type="chain" id="PRO_5041986267" evidence="3">
    <location>
        <begin position="22"/>
        <end position="364"/>
    </location>
</feature>
<keyword evidence="2" id="KW-0472">Membrane</keyword>
<evidence type="ECO:0000313" key="5">
    <source>
        <dbReference type="Proteomes" id="UP001221413"/>
    </source>
</evidence>
<dbReference type="Proteomes" id="UP001221413">
    <property type="component" value="Unassembled WGS sequence"/>
</dbReference>
<evidence type="ECO:0000256" key="3">
    <source>
        <dbReference type="SAM" id="SignalP"/>
    </source>
</evidence>
<feature type="transmembrane region" description="Helical" evidence="2">
    <location>
        <begin position="197"/>
        <end position="221"/>
    </location>
</feature>
<keyword evidence="5" id="KW-1185">Reference proteome</keyword>
<sequence length="364" mass="36534">MRWLSSVAALQLLCLLDVATAIQDYDMMGVSKKLSGRHEALLLFKRQASSCGDGFFQCPIEFGGGCCANGRTCATRDCPAAAPGRPPPPPPANTNPPPTRPATSAAPPPTSAPASTNAPATSQAPSSSDAPETTSGAPDSSTAAPTDTSAPSSSPPPTGTATESSTVTNAADAAGTTTSSAAADGTLYTPMGISSGAIVGIVFAAITGAVIVGLVLWRAIIGIRHPKRKGKRPMAPGGGVIGAAGAGTRGFFSGGRRIFGGFGGGKKSGTGPSEAMMSRSIGEDQMAPMSQTPAAMGFGPQSGDGGVPPYMQDRSSLEEQDTAYSRGGAFQGGDLGYQSVESFDRQDSTQGLFPRAPGGGFPDR</sequence>
<proteinExistence type="predicted"/>
<feature type="region of interest" description="Disordered" evidence="1">
    <location>
        <begin position="302"/>
        <end position="364"/>
    </location>
</feature>
<feature type="compositionally biased region" description="Pro residues" evidence="1">
    <location>
        <begin position="84"/>
        <end position="111"/>
    </location>
</feature>
<feature type="compositionally biased region" description="Low complexity" evidence="1">
    <location>
        <begin position="159"/>
        <end position="173"/>
    </location>
</feature>
<gene>
    <name evidence="4" type="ORF">Dda_5163</name>
</gene>
<keyword evidence="2" id="KW-1133">Transmembrane helix</keyword>
<dbReference type="PANTHER" id="PTHR16861">
    <property type="entry name" value="GLYCOPROTEIN 38"/>
    <property type="match status" value="1"/>
</dbReference>
<evidence type="ECO:0000313" key="4">
    <source>
        <dbReference type="EMBL" id="KAJ6259526.1"/>
    </source>
</evidence>
<evidence type="ECO:0000256" key="1">
    <source>
        <dbReference type="SAM" id="MobiDB-lite"/>
    </source>
</evidence>
<keyword evidence="3" id="KW-0732">Signal</keyword>
<dbReference type="EMBL" id="JAQGDS010000006">
    <property type="protein sequence ID" value="KAJ6259526.1"/>
    <property type="molecule type" value="Genomic_DNA"/>
</dbReference>
<name>A0AAD6NHA1_DREDA</name>
<feature type="signal peptide" evidence="3">
    <location>
        <begin position="1"/>
        <end position="21"/>
    </location>
</feature>
<comment type="caution">
    <text evidence="4">The sequence shown here is derived from an EMBL/GenBank/DDBJ whole genome shotgun (WGS) entry which is preliminary data.</text>
</comment>
<dbReference type="PANTHER" id="PTHR16861:SF4">
    <property type="entry name" value="SH3 DOMAIN PROTEIN (AFU_ORTHOLOGUE AFUA_1G13610)"/>
    <property type="match status" value="1"/>
</dbReference>
<organism evidence="4 5">
    <name type="scientific">Drechslerella dactyloides</name>
    <name type="common">Nematode-trapping fungus</name>
    <name type="synonym">Arthrobotrys dactyloides</name>
    <dbReference type="NCBI Taxonomy" id="74499"/>
    <lineage>
        <taxon>Eukaryota</taxon>
        <taxon>Fungi</taxon>
        <taxon>Dikarya</taxon>
        <taxon>Ascomycota</taxon>
        <taxon>Pezizomycotina</taxon>
        <taxon>Orbiliomycetes</taxon>
        <taxon>Orbiliales</taxon>
        <taxon>Orbiliaceae</taxon>
        <taxon>Drechslerella</taxon>
    </lineage>
</organism>
<reference evidence="4" key="1">
    <citation type="submission" date="2023-01" db="EMBL/GenBank/DDBJ databases">
        <title>The chitinases involved in constricting ring structure development in the nematode-trapping fungus Drechslerella dactyloides.</title>
        <authorList>
            <person name="Wang R."/>
            <person name="Zhang L."/>
            <person name="Tang P."/>
            <person name="Li S."/>
            <person name="Liang L."/>
        </authorList>
    </citation>
    <scope>NUCLEOTIDE SEQUENCE</scope>
    <source>
        <strain evidence="4">YMF1.00031</strain>
    </source>
</reference>
<accession>A0AAD6NHA1</accession>